<reference evidence="3" key="1">
    <citation type="submission" date="2021-04" db="EMBL/GenBank/DDBJ databases">
        <title>Genome seq and assembly of Bacillus sp.</title>
        <authorList>
            <person name="Chhetri G."/>
        </authorList>
    </citation>
    <scope>NUCLEOTIDE SEQUENCE</scope>
    <source>
        <strain evidence="3">RG28</strain>
    </source>
</reference>
<evidence type="ECO:0000256" key="2">
    <source>
        <dbReference type="SAM" id="Phobius"/>
    </source>
</evidence>
<keyword evidence="2" id="KW-0812">Transmembrane</keyword>
<organism evidence="3 4">
    <name type="scientific">Gottfriedia endophytica</name>
    <dbReference type="NCBI Taxonomy" id="2820819"/>
    <lineage>
        <taxon>Bacteria</taxon>
        <taxon>Bacillati</taxon>
        <taxon>Bacillota</taxon>
        <taxon>Bacilli</taxon>
        <taxon>Bacillales</taxon>
        <taxon>Bacillaceae</taxon>
        <taxon>Gottfriedia</taxon>
    </lineage>
</organism>
<dbReference type="Proteomes" id="UP000682134">
    <property type="component" value="Unassembled WGS sequence"/>
</dbReference>
<name>A0A940NHV8_9BACI</name>
<dbReference type="EMBL" id="JAGIYQ010000006">
    <property type="protein sequence ID" value="MBP0725679.1"/>
    <property type="molecule type" value="Genomic_DNA"/>
</dbReference>
<dbReference type="AlphaFoldDB" id="A0A940NHV8"/>
<sequence length="332" mass="38712">MNRKVNSGHIYLEQYKEIYGIYQQATRLMKENNFDSAELMLREIFVDYEHLQIPIEIYKAYILLLLSNEKRKEAERFLAASPEDIQSSGEILQLMQKYSLNIESNKKRKLPFSLQKFSKVIGICVVIGGVVFLGSYYFKDLSTKENSTVKEQKLNKQVSELTEKNNTINNELKKVREKIKTKPVSNQPVDKKGEPTSIQLDLSNDAIQAYKKGYELFKKKQYKEAKHQFALSYSLHQTNYLSDDSLYFLIKSEQITSHKMPSSYVDEFLSQSNPYFTKSPYIDEIMLMKAEILLSEKKNSDALDLLHKIQKNYPHSWTADRASYLEKQISSK</sequence>
<evidence type="ECO:0000313" key="3">
    <source>
        <dbReference type="EMBL" id="MBP0725679.1"/>
    </source>
</evidence>
<evidence type="ECO:0000313" key="4">
    <source>
        <dbReference type="Proteomes" id="UP000682134"/>
    </source>
</evidence>
<protein>
    <submittedName>
        <fullName evidence="3">Uncharacterized protein</fullName>
    </submittedName>
</protein>
<keyword evidence="2" id="KW-1133">Transmembrane helix</keyword>
<keyword evidence="4" id="KW-1185">Reference proteome</keyword>
<feature type="transmembrane region" description="Helical" evidence="2">
    <location>
        <begin position="117"/>
        <end position="138"/>
    </location>
</feature>
<dbReference type="Gene3D" id="1.25.40.10">
    <property type="entry name" value="Tetratricopeptide repeat domain"/>
    <property type="match status" value="1"/>
</dbReference>
<gene>
    <name evidence="3" type="ORF">J5Y03_10900</name>
</gene>
<comment type="caution">
    <text evidence="3">The sequence shown here is derived from an EMBL/GenBank/DDBJ whole genome shotgun (WGS) entry which is preliminary data.</text>
</comment>
<feature type="coiled-coil region" evidence="1">
    <location>
        <begin position="144"/>
        <end position="178"/>
    </location>
</feature>
<evidence type="ECO:0000256" key="1">
    <source>
        <dbReference type="SAM" id="Coils"/>
    </source>
</evidence>
<accession>A0A940NHV8</accession>
<dbReference type="RefSeq" id="WP_209405498.1">
    <property type="nucleotide sequence ID" value="NZ_JAGIYQ010000006.1"/>
</dbReference>
<keyword evidence="1" id="KW-0175">Coiled coil</keyword>
<dbReference type="InterPro" id="IPR011990">
    <property type="entry name" value="TPR-like_helical_dom_sf"/>
</dbReference>
<proteinExistence type="predicted"/>
<keyword evidence="2" id="KW-0472">Membrane</keyword>